<evidence type="ECO:0000256" key="1">
    <source>
        <dbReference type="ARBA" id="ARBA00022801"/>
    </source>
</evidence>
<sequence length="348" mass="38343">MNQLLCLFFTAMLCGAADPSSKNNAFLQGILKRFPQADANKDGVLTLSEAQAFQKAQQERQANRPKIKPTHADIVYGPYQRNRLDLWLAKSGKPTPLLVCIHGGGFAGGDKSSYHRNAKLINVMRAAGISVAAINYRLLKAGKNHYPAAMHDGARALQFLRHNAKRFNLDAKRFGAAGGSAGGCMLMWLGFHEDLADPKSDDPVSRQSTRLLALAPNVGQSCVHLPTLLEWFKVKSLVEFPTSRAFFNYPPGKEVVITDELDRTMRDASPIFHLSKDDPPCYMTFGANVTVTASSNPGLWVHHPIMGFKLKEAMDKRGIECHVEYKGGSPVKGYSGRNDFLIKKLTSK</sequence>
<organism evidence="3">
    <name type="scientific">marine metagenome</name>
    <dbReference type="NCBI Taxonomy" id="408172"/>
    <lineage>
        <taxon>unclassified sequences</taxon>
        <taxon>metagenomes</taxon>
        <taxon>ecological metagenomes</taxon>
    </lineage>
</organism>
<dbReference type="Gene3D" id="3.40.50.1820">
    <property type="entry name" value="alpha/beta hydrolase"/>
    <property type="match status" value="1"/>
</dbReference>
<dbReference type="EMBL" id="UINC01032745">
    <property type="protein sequence ID" value="SVB20911.1"/>
    <property type="molecule type" value="Genomic_DNA"/>
</dbReference>
<keyword evidence="1" id="KW-0378">Hydrolase</keyword>
<proteinExistence type="predicted"/>
<dbReference type="Pfam" id="PF20434">
    <property type="entry name" value="BD-FAE"/>
    <property type="match status" value="1"/>
</dbReference>
<feature type="domain" description="BD-FAE-like" evidence="2">
    <location>
        <begin position="84"/>
        <end position="287"/>
    </location>
</feature>
<gene>
    <name evidence="3" type="ORF">METZ01_LOCUS173765</name>
</gene>
<dbReference type="InterPro" id="IPR049492">
    <property type="entry name" value="BD-FAE-like_dom"/>
</dbReference>
<dbReference type="PANTHER" id="PTHR48081:SF30">
    <property type="entry name" value="ACETYL-HYDROLASE LIPR-RELATED"/>
    <property type="match status" value="1"/>
</dbReference>
<dbReference type="GO" id="GO:0004806">
    <property type="term" value="F:triacylglycerol lipase activity"/>
    <property type="evidence" value="ECO:0007669"/>
    <property type="project" value="TreeGrafter"/>
</dbReference>
<dbReference type="InterPro" id="IPR050300">
    <property type="entry name" value="GDXG_lipolytic_enzyme"/>
</dbReference>
<dbReference type="InterPro" id="IPR029058">
    <property type="entry name" value="AB_hydrolase_fold"/>
</dbReference>
<accession>A0A382C5D4</accession>
<evidence type="ECO:0000313" key="3">
    <source>
        <dbReference type="EMBL" id="SVB20911.1"/>
    </source>
</evidence>
<name>A0A382C5D4_9ZZZZ</name>
<dbReference type="PANTHER" id="PTHR48081">
    <property type="entry name" value="AB HYDROLASE SUPERFAMILY PROTEIN C4A8.06C"/>
    <property type="match status" value="1"/>
</dbReference>
<evidence type="ECO:0000259" key="2">
    <source>
        <dbReference type="Pfam" id="PF20434"/>
    </source>
</evidence>
<dbReference type="SUPFAM" id="SSF53474">
    <property type="entry name" value="alpha/beta-Hydrolases"/>
    <property type="match status" value="1"/>
</dbReference>
<reference evidence="3" key="1">
    <citation type="submission" date="2018-05" db="EMBL/GenBank/DDBJ databases">
        <authorList>
            <person name="Lanie J.A."/>
            <person name="Ng W.-L."/>
            <person name="Kazmierczak K.M."/>
            <person name="Andrzejewski T.M."/>
            <person name="Davidsen T.M."/>
            <person name="Wayne K.J."/>
            <person name="Tettelin H."/>
            <person name="Glass J.I."/>
            <person name="Rusch D."/>
            <person name="Podicherti R."/>
            <person name="Tsui H.-C.T."/>
            <person name="Winkler M.E."/>
        </authorList>
    </citation>
    <scope>NUCLEOTIDE SEQUENCE</scope>
</reference>
<protein>
    <recommendedName>
        <fullName evidence="2">BD-FAE-like domain-containing protein</fullName>
    </recommendedName>
</protein>
<dbReference type="AlphaFoldDB" id="A0A382C5D4"/>